<gene>
    <name evidence="2" type="ORF">CQ006_27790</name>
</gene>
<comment type="caution">
    <text evidence="2">The sequence shown here is derived from an EMBL/GenBank/DDBJ whole genome shotgun (WGS) entry which is preliminary data.</text>
</comment>
<keyword evidence="1" id="KW-0732">Signal</keyword>
<feature type="chain" id="PRO_5015536617" evidence="1">
    <location>
        <begin position="21"/>
        <end position="42"/>
    </location>
</feature>
<feature type="signal peptide" evidence="1">
    <location>
        <begin position="1"/>
        <end position="20"/>
    </location>
</feature>
<organism evidence="2 3">
    <name type="scientific">Pseudomonas cedrina</name>
    <dbReference type="NCBI Taxonomy" id="651740"/>
    <lineage>
        <taxon>Bacteria</taxon>
        <taxon>Pseudomonadati</taxon>
        <taxon>Pseudomonadota</taxon>
        <taxon>Gammaproteobacteria</taxon>
        <taxon>Pseudomonadales</taxon>
        <taxon>Pseudomonadaceae</taxon>
        <taxon>Pseudomonas</taxon>
    </lineage>
</organism>
<name>A0A2S9D3D3_PSECE</name>
<protein>
    <submittedName>
        <fullName evidence="2">Type VI secretion protein</fullName>
    </submittedName>
</protein>
<evidence type="ECO:0000313" key="3">
    <source>
        <dbReference type="Proteomes" id="UP000239458"/>
    </source>
</evidence>
<dbReference type="EMBL" id="PCQE01000107">
    <property type="protein sequence ID" value="PRB87275.1"/>
    <property type="molecule type" value="Genomic_DNA"/>
</dbReference>
<dbReference type="Proteomes" id="UP000239458">
    <property type="component" value="Unassembled WGS sequence"/>
</dbReference>
<proteinExistence type="predicted"/>
<reference evidence="2 3" key="1">
    <citation type="submission" date="2017-09" db="EMBL/GenBank/DDBJ databases">
        <title>Genomic, metabolic, and phenotypic characteristics of bacterial isolates from the natural microbiome of the model nematode Caenorhabditis elegans.</title>
        <authorList>
            <person name="Zimmermann J."/>
            <person name="Obeng N."/>
            <person name="Yang W."/>
            <person name="Obeng O."/>
            <person name="Kissoyan K."/>
            <person name="Pees B."/>
            <person name="Dirksen P."/>
            <person name="Hoppner M."/>
            <person name="Franke A."/>
            <person name="Rosenstiel P."/>
            <person name="Leippe M."/>
            <person name="Dierking K."/>
            <person name="Kaleta C."/>
            <person name="Schulenburg H."/>
        </authorList>
    </citation>
    <scope>NUCLEOTIDE SEQUENCE [LARGE SCALE GENOMIC DNA]</scope>
    <source>
        <strain evidence="2 3">MYb184</strain>
    </source>
</reference>
<sequence length="42" mass="4737">MRCFSPVFLLLLLCISGCTGNYVFSDPDYRPLGDPRALNRSQ</sequence>
<dbReference type="AlphaFoldDB" id="A0A2S9D3D3"/>
<evidence type="ECO:0000313" key="2">
    <source>
        <dbReference type="EMBL" id="PRB87275.1"/>
    </source>
</evidence>
<accession>A0A2S9D3D3</accession>
<evidence type="ECO:0000256" key="1">
    <source>
        <dbReference type="SAM" id="SignalP"/>
    </source>
</evidence>